<dbReference type="RefSeq" id="WP_106447435.1">
    <property type="nucleotide sequence ID" value="NZ_CP027669.1"/>
</dbReference>
<evidence type="ECO:0000313" key="2">
    <source>
        <dbReference type="EMBL" id="AVO42458.1"/>
    </source>
</evidence>
<evidence type="ECO:0000313" key="3">
    <source>
        <dbReference type="Proteomes" id="UP000239326"/>
    </source>
</evidence>
<gene>
    <name evidence="2" type="ORF">C6571_15210</name>
</gene>
<dbReference type="InterPro" id="IPR025285">
    <property type="entry name" value="DUF4145"/>
</dbReference>
<accession>A0A2S0N2T2</accession>
<protein>
    <recommendedName>
        <fullName evidence="1">DUF4145 domain-containing protein</fullName>
    </recommendedName>
</protein>
<dbReference type="Proteomes" id="UP000239326">
    <property type="component" value="Chromosome"/>
</dbReference>
<evidence type="ECO:0000259" key="1">
    <source>
        <dbReference type="Pfam" id="PF13643"/>
    </source>
</evidence>
<dbReference type="EMBL" id="CP027669">
    <property type="protein sequence ID" value="AVO42458.1"/>
    <property type="molecule type" value="Genomic_DNA"/>
</dbReference>
<reference evidence="2 3" key="1">
    <citation type="submission" date="2018-03" db="EMBL/GenBank/DDBJ databases">
        <title>Genome sequencing of Simplicispira sp.</title>
        <authorList>
            <person name="Kim S.-J."/>
            <person name="Heo J."/>
            <person name="Kwon S.-W."/>
        </authorList>
    </citation>
    <scope>NUCLEOTIDE SEQUENCE [LARGE SCALE GENOMIC DNA]</scope>
    <source>
        <strain evidence="2 3">SC1-8</strain>
    </source>
</reference>
<name>A0A2S0N2T2_9BURK</name>
<dbReference type="KEGG" id="simp:C6571_15210"/>
<dbReference type="OrthoDB" id="1417974at2"/>
<dbReference type="AlphaFoldDB" id="A0A2S0N2T2"/>
<organism evidence="2 3">
    <name type="scientific">Simplicispira suum</name>
    <dbReference type="NCBI Taxonomy" id="2109915"/>
    <lineage>
        <taxon>Bacteria</taxon>
        <taxon>Pseudomonadati</taxon>
        <taxon>Pseudomonadota</taxon>
        <taxon>Betaproteobacteria</taxon>
        <taxon>Burkholderiales</taxon>
        <taxon>Comamonadaceae</taxon>
        <taxon>Simplicispira</taxon>
    </lineage>
</organism>
<sequence>MKSWWDLGEWSGYSGSKLEVHAITCAFCFERGNFTVEHQASKAKPNDRKVLYFTTLKCGNCAGYVMALWSPSSSGDVHDYRLLPFPRKATKAPDTWPAPVGRFWLQAQQSLQNEIWDAAAVMARSALQVALRDCGAKGNNLKQEINDLASKGMIPPVMQEWAHELRELGNESAHPAADQPETSPQDAKDVVQFCTYLFEYLYSLPHQIRQYKSRRSRGAI</sequence>
<feature type="domain" description="DUF4145" evidence="1">
    <location>
        <begin position="107"/>
        <end position="194"/>
    </location>
</feature>
<keyword evidence="3" id="KW-1185">Reference proteome</keyword>
<proteinExistence type="predicted"/>
<dbReference type="Pfam" id="PF13643">
    <property type="entry name" value="DUF4145"/>
    <property type="match status" value="1"/>
</dbReference>